<keyword evidence="13 14" id="KW-0472">Membrane</keyword>
<dbReference type="InterPro" id="IPR003594">
    <property type="entry name" value="HATPase_dom"/>
</dbReference>
<dbReference type="FunFam" id="1.10.287.130:FF:000001">
    <property type="entry name" value="Two-component sensor histidine kinase"/>
    <property type="match status" value="1"/>
</dbReference>
<evidence type="ECO:0000256" key="10">
    <source>
        <dbReference type="ARBA" id="ARBA00022840"/>
    </source>
</evidence>
<dbReference type="CDD" id="cd00075">
    <property type="entry name" value="HATPase"/>
    <property type="match status" value="1"/>
</dbReference>
<dbReference type="Pfam" id="PF02518">
    <property type="entry name" value="HATPase_c"/>
    <property type="match status" value="1"/>
</dbReference>
<keyword evidence="11 14" id="KW-1133">Transmembrane helix</keyword>
<dbReference type="InterPro" id="IPR003661">
    <property type="entry name" value="HisK_dim/P_dom"/>
</dbReference>
<comment type="subcellular location">
    <subcellularLocation>
        <location evidence="2">Cell membrane</location>
        <topology evidence="2">Multi-pass membrane protein</topology>
    </subcellularLocation>
</comment>
<dbReference type="PROSITE" id="PS50885">
    <property type="entry name" value="HAMP"/>
    <property type="match status" value="1"/>
</dbReference>
<dbReference type="GO" id="GO:0000155">
    <property type="term" value="F:phosphorelay sensor kinase activity"/>
    <property type="evidence" value="ECO:0007669"/>
    <property type="project" value="InterPro"/>
</dbReference>
<keyword evidence="10" id="KW-0067">ATP-binding</keyword>
<dbReference type="Gene3D" id="3.30.565.10">
    <property type="entry name" value="Histidine kinase-like ATPase, C-terminal domain"/>
    <property type="match status" value="1"/>
</dbReference>
<dbReference type="PROSITE" id="PS50109">
    <property type="entry name" value="HIS_KIN"/>
    <property type="match status" value="1"/>
</dbReference>
<keyword evidence="9 17" id="KW-0418">Kinase</keyword>
<evidence type="ECO:0000256" key="6">
    <source>
        <dbReference type="ARBA" id="ARBA00022679"/>
    </source>
</evidence>
<evidence type="ECO:0000256" key="7">
    <source>
        <dbReference type="ARBA" id="ARBA00022692"/>
    </source>
</evidence>
<evidence type="ECO:0000259" key="15">
    <source>
        <dbReference type="PROSITE" id="PS50109"/>
    </source>
</evidence>
<keyword evidence="8" id="KW-0547">Nucleotide-binding</keyword>
<keyword evidence="6" id="KW-0808">Transferase</keyword>
<accession>A0A1M6VFE4</accession>
<dbReference type="GO" id="GO:0005524">
    <property type="term" value="F:ATP binding"/>
    <property type="evidence" value="ECO:0007669"/>
    <property type="project" value="UniProtKB-KW"/>
</dbReference>
<protein>
    <recommendedName>
        <fullName evidence="3">histidine kinase</fullName>
        <ecNumber evidence="3">2.7.13.3</ecNumber>
    </recommendedName>
</protein>
<dbReference type="PANTHER" id="PTHR45528">
    <property type="entry name" value="SENSOR HISTIDINE KINASE CPXA"/>
    <property type="match status" value="1"/>
</dbReference>
<dbReference type="EC" id="2.7.13.3" evidence="3"/>
<keyword evidence="12" id="KW-0902">Two-component regulatory system</keyword>
<name>A0A1M6VFE4_9FIRM</name>
<dbReference type="InterPro" id="IPR003660">
    <property type="entry name" value="HAMP_dom"/>
</dbReference>
<gene>
    <name evidence="17" type="ORF">SAMN02745136_03396</name>
</gene>
<dbReference type="InterPro" id="IPR005467">
    <property type="entry name" value="His_kinase_dom"/>
</dbReference>
<evidence type="ECO:0000256" key="8">
    <source>
        <dbReference type="ARBA" id="ARBA00022741"/>
    </source>
</evidence>
<dbReference type="FunFam" id="3.30.565.10:FF:000006">
    <property type="entry name" value="Sensor histidine kinase WalK"/>
    <property type="match status" value="1"/>
</dbReference>
<evidence type="ECO:0000256" key="5">
    <source>
        <dbReference type="ARBA" id="ARBA00022553"/>
    </source>
</evidence>
<dbReference type="CDD" id="cd06225">
    <property type="entry name" value="HAMP"/>
    <property type="match status" value="1"/>
</dbReference>
<evidence type="ECO:0000256" key="14">
    <source>
        <dbReference type="SAM" id="Phobius"/>
    </source>
</evidence>
<dbReference type="PANTHER" id="PTHR45528:SF1">
    <property type="entry name" value="SENSOR HISTIDINE KINASE CPXA"/>
    <property type="match status" value="1"/>
</dbReference>
<proteinExistence type="predicted"/>
<dbReference type="Pfam" id="PF00512">
    <property type="entry name" value="HisKA"/>
    <property type="match status" value="1"/>
</dbReference>
<keyword evidence="7 14" id="KW-0812">Transmembrane</keyword>
<dbReference type="SMART" id="SM00304">
    <property type="entry name" value="HAMP"/>
    <property type="match status" value="1"/>
</dbReference>
<dbReference type="InterPro" id="IPR036890">
    <property type="entry name" value="HATPase_C_sf"/>
</dbReference>
<evidence type="ECO:0000256" key="12">
    <source>
        <dbReference type="ARBA" id="ARBA00023012"/>
    </source>
</evidence>
<dbReference type="SMART" id="SM00388">
    <property type="entry name" value="HisKA"/>
    <property type="match status" value="1"/>
</dbReference>
<comment type="catalytic activity">
    <reaction evidence="1">
        <text>ATP + protein L-histidine = ADP + protein N-phospho-L-histidine.</text>
        <dbReference type="EC" id="2.7.13.3"/>
    </reaction>
</comment>
<dbReference type="RefSeq" id="WP_073278041.1">
    <property type="nucleotide sequence ID" value="NZ_FRAC01000017.1"/>
</dbReference>
<dbReference type="CDD" id="cd00082">
    <property type="entry name" value="HisKA"/>
    <property type="match status" value="1"/>
</dbReference>
<evidence type="ECO:0000256" key="4">
    <source>
        <dbReference type="ARBA" id="ARBA00022475"/>
    </source>
</evidence>
<keyword evidence="18" id="KW-1185">Reference proteome</keyword>
<keyword evidence="4" id="KW-1003">Cell membrane</keyword>
<dbReference type="Proteomes" id="UP000184386">
    <property type="component" value="Unassembled WGS sequence"/>
</dbReference>
<dbReference type="SMART" id="SM00387">
    <property type="entry name" value="HATPase_c"/>
    <property type="match status" value="1"/>
</dbReference>
<evidence type="ECO:0000256" key="1">
    <source>
        <dbReference type="ARBA" id="ARBA00000085"/>
    </source>
</evidence>
<keyword evidence="5" id="KW-0597">Phosphoprotein</keyword>
<feature type="domain" description="Histidine kinase" evidence="15">
    <location>
        <begin position="272"/>
        <end position="487"/>
    </location>
</feature>
<feature type="transmembrane region" description="Helical" evidence="14">
    <location>
        <begin position="184"/>
        <end position="204"/>
    </location>
</feature>
<dbReference type="InterPro" id="IPR004358">
    <property type="entry name" value="Sig_transdc_His_kin-like_C"/>
</dbReference>
<dbReference type="Gene3D" id="1.10.287.130">
    <property type="match status" value="1"/>
</dbReference>
<evidence type="ECO:0000256" key="9">
    <source>
        <dbReference type="ARBA" id="ARBA00022777"/>
    </source>
</evidence>
<evidence type="ECO:0000256" key="3">
    <source>
        <dbReference type="ARBA" id="ARBA00012438"/>
    </source>
</evidence>
<evidence type="ECO:0000313" key="18">
    <source>
        <dbReference type="Proteomes" id="UP000184386"/>
    </source>
</evidence>
<feature type="transmembrane region" description="Helical" evidence="14">
    <location>
        <begin position="21"/>
        <end position="40"/>
    </location>
</feature>
<dbReference type="OrthoDB" id="2359336at2"/>
<dbReference type="SUPFAM" id="SSF47384">
    <property type="entry name" value="Homodimeric domain of signal transducing histidine kinase"/>
    <property type="match status" value="1"/>
</dbReference>
<evidence type="ECO:0000256" key="11">
    <source>
        <dbReference type="ARBA" id="ARBA00022989"/>
    </source>
</evidence>
<dbReference type="PRINTS" id="PR00344">
    <property type="entry name" value="BCTRLSENSOR"/>
</dbReference>
<sequence>MDRKHRGKPFNRLFFKVYINYALVLTLFAILVGLIFMNLYESATMENYRDKMLKQAEVVSRRLSKAIINNEADGYLDYLSIMQELDYDESDIWTISNPNAKKPMDKQMENVNLEDVKLPQDCVTVIEKAFQGRHLAKSGYYEEFGGTSAIQGYPVTVNGEVVGAVLLRTEVKKQEDIINSSMNLIYFSVGIALFISFIIAILFAKGITKPITSMRTTALLLADGQYESKLSLSRRDEIGDLATTIDILADRLKENEEERQSREQMRTDFFANVSHELRTPITVVRAYTEMLVDGIVTEEDKINQYHAKILAECKGMERLVGDLLLLSKMQNPDFEVEKEPVNVVQIFEDLLRSFHPLCQDKQIEMILTKGMPVYTMMGDYDRLKQMFLIILDNAVKFSKVNSSIYINLAKTDKLVISVRDEGIGISKEELPYIFDKFYRSKLKQNEQGSGLGLAIAKQIALKHDGDIMVKSEEGNGTEFIFSFQSLENYVEELDIS</sequence>
<dbReference type="SUPFAM" id="SSF55874">
    <property type="entry name" value="ATPase domain of HSP90 chaperone/DNA topoisomerase II/histidine kinase"/>
    <property type="match status" value="1"/>
</dbReference>
<feature type="domain" description="HAMP" evidence="16">
    <location>
        <begin position="205"/>
        <end position="257"/>
    </location>
</feature>
<dbReference type="AlphaFoldDB" id="A0A1M6VFE4"/>
<dbReference type="InterPro" id="IPR050398">
    <property type="entry name" value="HssS/ArlS-like"/>
</dbReference>
<dbReference type="Pfam" id="PF00672">
    <property type="entry name" value="HAMP"/>
    <property type="match status" value="1"/>
</dbReference>
<evidence type="ECO:0000313" key="17">
    <source>
        <dbReference type="EMBL" id="SHK80168.1"/>
    </source>
</evidence>
<evidence type="ECO:0000256" key="2">
    <source>
        <dbReference type="ARBA" id="ARBA00004651"/>
    </source>
</evidence>
<dbReference type="GO" id="GO:0005886">
    <property type="term" value="C:plasma membrane"/>
    <property type="evidence" value="ECO:0007669"/>
    <property type="project" value="UniProtKB-SubCell"/>
</dbReference>
<evidence type="ECO:0000256" key="13">
    <source>
        <dbReference type="ARBA" id="ARBA00023136"/>
    </source>
</evidence>
<dbReference type="Gene3D" id="6.10.340.10">
    <property type="match status" value="1"/>
</dbReference>
<dbReference type="EMBL" id="FRAC01000017">
    <property type="protein sequence ID" value="SHK80168.1"/>
    <property type="molecule type" value="Genomic_DNA"/>
</dbReference>
<evidence type="ECO:0000259" key="16">
    <source>
        <dbReference type="PROSITE" id="PS50885"/>
    </source>
</evidence>
<dbReference type="InterPro" id="IPR036097">
    <property type="entry name" value="HisK_dim/P_sf"/>
</dbReference>
<dbReference type="STRING" id="1121322.SAMN02745136_03396"/>
<organism evidence="17 18">
    <name type="scientific">Anaerocolumna jejuensis DSM 15929</name>
    <dbReference type="NCBI Taxonomy" id="1121322"/>
    <lineage>
        <taxon>Bacteria</taxon>
        <taxon>Bacillati</taxon>
        <taxon>Bacillota</taxon>
        <taxon>Clostridia</taxon>
        <taxon>Lachnospirales</taxon>
        <taxon>Lachnospiraceae</taxon>
        <taxon>Anaerocolumna</taxon>
    </lineage>
</organism>
<reference evidence="17 18" key="1">
    <citation type="submission" date="2016-11" db="EMBL/GenBank/DDBJ databases">
        <authorList>
            <person name="Jaros S."/>
            <person name="Januszkiewicz K."/>
            <person name="Wedrychowicz H."/>
        </authorList>
    </citation>
    <scope>NUCLEOTIDE SEQUENCE [LARGE SCALE GENOMIC DNA]</scope>
    <source>
        <strain evidence="17 18">DSM 15929</strain>
    </source>
</reference>
<dbReference type="SUPFAM" id="SSF158472">
    <property type="entry name" value="HAMP domain-like"/>
    <property type="match status" value="1"/>
</dbReference>